<name>A0A9D3XFU4_9SAUR</name>
<keyword evidence="2" id="KW-1185">Reference proteome</keyword>
<dbReference type="PANTHER" id="PTHR45749">
    <property type="match status" value="1"/>
</dbReference>
<dbReference type="PANTHER" id="PTHR45749:SF21">
    <property type="entry name" value="DUF4371 DOMAIN-CONTAINING PROTEIN"/>
    <property type="match status" value="1"/>
</dbReference>
<sequence length="125" mass="14289">MRLGKVKYYAEIMDCTPGISHSEKMSFTIRFVDEHGCIQVKEHFIYFQSVDDCTGRGLTELFMNILNENKIKLQDCHGQGYNNSVNTKGRNSGSTAKDISPVFRINYQVEEPHGQCYKSDREAAK</sequence>
<evidence type="ECO:0000313" key="2">
    <source>
        <dbReference type="Proteomes" id="UP000827986"/>
    </source>
</evidence>
<accession>A0A9D3XFU4</accession>
<dbReference type="EMBL" id="JAHDVG010000474">
    <property type="protein sequence ID" value="KAH1178295.1"/>
    <property type="molecule type" value="Genomic_DNA"/>
</dbReference>
<protein>
    <submittedName>
        <fullName evidence="1">Uncharacterized protein</fullName>
    </submittedName>
</protein>
<dbReference type="Proteomes" id="UP000827986">
    <property type="component" value="Unassembled WGS sequence"/>
</dbReference>
<reference evidence="1" key="1">
    <citation type="submission" date="2021-09" db="EMBL/GenBank/DDBJ databases">
        <title>The genome of Mauremys mutica provides insights into the evolution of semi-aquatic lifestyle.</title>
        <authorList>
            <person name="Gong S."/>
            <person name="Gao Y."/>
        </authorList>
    </citation>
    <scope>NUCLEOTIDE SEQUENCE</scope>
    <source>
        <strain evidence="1">MM-2020</strain>
        <tissue evidence="1">Muscle</tissue>
    </source>
</reference>
<gene>
    <name evidence="1" type="ORF">KIL84_011997</name>
</gene>
<proteinExistence type="predicted"/>
<dbReference type="AlphaFoldDB" id="A0A9D3XFU4"/>
<comment type="caution">
    <text evidence="1">The sequence shown here is derived from an EMBL/GenBank/DDBJ whole genome shotgun (WGS) entry which is preliminary data.</text>
</comment>
<organism evidence="1 2">
    <name type="scientific">Mauremys mutica</name>
    <name type="common">yellowpond turtle</name>
    <dbReference type="NCBI Taxonomy" id="74926"/>
    <lineage>
        <taxon>Eukaryota</taxon>
        <taxon>Metazoa</taxon>
        <taxon>Chordata</taxon>
        <taxon>Craniata</taxon>
        <taxon>Vertebrata</taxon>
        <taxon>Euteleostomi</taxon>
        <taxon>Archelosauria</taxon>
        <taxon>Testudinata</taxon>
        <taxon>Testudines</taxon>
        <taxon>Cryptodira</taxon>
        <taxon>Durocryptodira</taxon>
        <taxon>Testudinoidea</taxon>
        <taxon>Geoemydidae</taxon>
        <taxon>Geoemydinae</taxon>
        <taxon>Mauremys</taxon>
    </lineage>
</organism>
<evidence type="ECO:0000313" key="1">
    <source>
        <dbReference type="EMBL" id="KAH1178295.1"/>
    </source>
</evidence>